<reference evidence="1" key="2">
    <citation type="submission" date="2025-09" db="UniProtKB">
        <authorList>
            <consortium name="EnsemblPlants"/>
        </authorList>
    </citation>
    <scope>IDENTIFICATION</scope>
</reference>
<evidence type="ECO:0000313" key="2">
    <source>
        <dbReference type="Proteomes" id="UP001732700"/>
    </source>
</evidence>
<accession>A0ACD5WQM5</accession>
<sequence>MSSSSKSSGLLAMALLAALLAGARCAAPAPPVTFTVEAGSNEKHLAVLVSCQGDSMVEVALRENASYEWVDMSKGEGGVWTFDSEEPLQGPFNFRICTEKRMKDVFDDVIPDKYTIGATYTPPGQ</sequence>
<organism evidence="1 2">
    <name type="scientific">Avena sativa</name>
    <name type="common">Oat</name>
    <dbReference type="NCBI Taxonomy" id="4498"/>
    <lineage>
        <taxon>Eukaryota</taxon>
        <taxon>Viridiplantae</taxon>
        <taxon>Streptophyta</taxon>
        <taxon>Embryophyta</taxon>
        <taxon>Tracheophyta</taxon>
        <taxon>Spermatophyta</taxon>
        <taxon>Magnoliopsida</taxon>
        <taxon>Liliopsida</taxon>
        <taxon>Poales</taxon>
        <taxon>Poaceae</taxon>
        <taxon>BOP clade</taxon>
        <taxon>Pooideae</taxon>
        <taxon>Poodae</taxon>
        <taxon>Poeae</taxon>
        <taxon>Poeae Chloroplast Group 1 (Aveneae type)</taxon>
        <taxon>Aveninae</taxon>
        <taxon>Avena</taxon>
    </lineage>
</organism>
<evidence type="ECO:0000313" key="1">
    <source>
        <dbReference type="EnsemblPlants" id="AVESA.00010b.r2.4CG1269470.1.CDS.1"/>
    </source>
</evidence>
<dbReference type="EnsemblPlants" id="AVESA.00010b.r2.4CG1269470.1">
    <property type="protein sequence ID" value="AVESA.00010b.r2.4CG1269470.1.CDS.1"/>
    <property type="gene ID" value="AVESA.00010b.r2.4CG1269470"/>
</dbReference>
<name>A0ACD5WQM5_AVESA</name>
<protein>
    <submittedName>
        <fullName evidence="1">Uncharacterized protein</fullName>
    </submittedName>
</protein>
<reference evidence="1" key="1">
    <citation type="submission" date="2021-05" db="EMBL/GenBank/DDBJ databases">
        <authorList>
            <person name="Scholz U."/>
            <person name="Mascher M."/>
            <person name="Fiebig A."/>
        </authorList>
    </citation>
    <scope>NUCLEOTIDE SEQUENCE [LARGE SCALE GENOMIC DNA]</scope>
</reference>
<dbReference type="Proteomes" id="UP001732700">
    <property type="component" value="Chromosome 4C"/>
</dbReference>
<proteinExistence type="predicted"/>
<keyword evidence="2" id="KW-1185">Reference proteome</keyword>